<dbReference type="InterPro" id="IPR043129">
    <property type="entry name" value="ATPase_NBD"/>
</dbReference>
<proteinExistence type="predicted"/>
<name>A0A4U1IXB7_9BACT</name>
<keyword evidence="2" id="KW-1185">Reference proteome</keyword>
<dbReference type="RefSeq" id="WP_136934384.1">
    <property type="nucleotide sequence ID" value="NZ_SSMQ01000063.1"/>
</dbReference>
<organism evidence="1 2">
    <name type="scientific">Polyangium fumosum</name>
    <dbReference type="NCBI Taxonomy" id="889272"/>
    <lineage>
        <taxon>Bacteria</taxon>
        <taxon>Pseudomonadati</taxon>
        <taxon>Myxococcota</taxon>
        <taxon>Polyangia</taxon>
        <taxon>Polyangiales</taxon>
        <taxon>Polyangiaceae</taxon>
        <taxon>Polyangium</taxon>
    </lineage>
</organism>
<evidence type="ECO:0000313" key="1">
    <source>
        <dbReference type="EMBL" id="TKC98842.1"/>
    </source>
</evidence>
<evidence type="ECO:0000313" key="2">
    <source>
        <dbReference type="Proteomes" id="UP000309215"/>
    </source>
</evidence>
<dbReference type="EMBL" id="SSMQ01000063">
    <property type="protein sequence ID" value="TKC98842.1"/>
    <property type="molecule type" value="Genomic_DNA"/>
</dbReference>
<dbReference type="AlphaFoldDB" id="A0A4U1IXB7"/>
<reference evidence="1 2" key="1">
    <citation type="submission" date="2019-04" db="EMBL/GenBank/DDBJ databases">
        <authorList>
            <person name="Li Y."/>
            <person name="Wang J."/>
        </authorList>
    </citation>
    <scope>NUCLEOTIDE SEQUENCE [LARGE SCALE GENOMIC DNA]</scope>
    <source>
        <strain evidence="1 2">DSM 14668</strain>
    </source>
</reference>
<dbReference type="SUPFAM" id="SSF53067">
    <property type="entry name" value="Actin-like ATPase domain"/>
    <property type="match status" value="1"/>
</dbReference>
<comment type="caution">
    <text evidence="1">The sequence shown here is derived from an EMBL/GenBank/DDBJ whole genome shotgun (WGS) entry which is preliminary data.</text>
</comment>
<gene>
    <name evidence="1" type="ORF">E8A74_40000</name>
</gene>
<dbReference type="Pfam" id="PF06277">
    <property type="entry name" value="EutA"/>
    <property type="match status" value="1"/>
</dbReference>
<dbReference type="Proteomes" id="UP000309215">
    <property type="component" value="Unassembled WGS sequence"/>
</dbReference>
<dbReference type="InterPro" id="IPR009377">
    <property type="entry name" value="EutA"/>
</dbReference>
<keyword evidence="1" id="KW-0456">Lyase</keyword>
<protein>
    <submittedName>
        <fullName evidence="1">Reactivating factor for ethanolamine ammonia lyase</fullName>
    </submittedName>
</protein>
<dbReference type="GO" id="GO:0016829">
    <property type="term" value="F:lyase activity"/>
    <property type="evidence" value="ECO:0007669"/>
    <property type="project" value="UniProtKB-KW"/>
</dbReference>
<sequence>MSGTVSLLGLDFGSTTCSAMVASATMVRNCVTGRMELSRLTEDVRSVPVFTPLREGRIDEAAVAALLDGWLAGGGLEGKAIFGGGALITGLAAQRENAAALASLLRTRLGDAILVATGDANLESWMAFLGSAARLSRRHPEVEILNLDMGGGTTNLALGIDGDVRRTGCLFVGARHVQVEPGTYRITSVSRYARALLDHLGMARGPGDELSPGDVDVVLSFYVELLEAAVTGHAEAFTTDAARLHLHTDIALEPPAPHVPRIVTLSGGVGALVYDKLRGAPWPSTTLFGDLGIDLAQRILSSDVLARDLSAWVPDHFGRATVFGMMRHSMDISGATVFLSSPDVLPLRDLPILGRLGSDADAGRVETLLRLVRESQAGGCLRIEGAGPSLAALRRLGALLGDVLRAHPLRPEQTLVLFVAENVGKTVGHYVSDWGKSPVKLVVIDEVAVKDARFAQIGRMKDHVVPVWYYGQD</sequence>
<accession>A0A4U1IXB7</accession>
<dbReference type="OrthoDB" id="1542at2"/>